<keyword evidence="2" id="KW-0472">Membrane</keyword>
<dbReference type="Pfam" id="PF03140">
    <property type="entry name" value="DUF247"/>
    <property type="match status" value="1"/>
</dbReference>
<dbReference type="Gramene" id="HORVU.MOREX.r3.1HG0091520.1">
    <property type="protein sequence ID" value="HORVU.MOREX.r3.1HG0091520.1"/>
    <property type="gene ID" value="HORVU.MOREX.r3.1HG0091520"/>
</dbReference>
<evidence type="ECO:0000256" key="1">
    <source>
        <dbReference type="SAM" id="MobiDB-lite"/>
    </source>
</evidence>
<feature type="region of interest" description="Disordered" evidence="1">
    <location>
        <begin position="285"/>
        <end position="338"/>
    </location>
</feature>
<organism evidence="3 4">
    <name type="scientific">Hordeum vulgare subsp. vulgare</name>
    <name type="common">Domesticated barley</name>
    <dbReference type="NCBI Taxonomy" id="112509"/>
    <lineage>
        <taxon>Eukaryota</taxon>
        <taxon>Viridiplantae</taxon>
        <taxon>Streptophyta</taxon>
        <taxon>Embryophyta</taxon>
        <taxon>Tracheophyta</taxon>
        <taxon>Spermatophyta</taxon>
        <taxon>Magnoliopsida</taxon>
        <taxon>Liliopsida</taxon>
        <taxon>Poales</taxon>
        <taxon>Poaceae</taxon>
        <taxon>BOP clade</taxon>
        <taxon>Pooideae</taxon>
        <taxon>Triticodae</taxon>
        <taxon>Triticeae</taxon>
        <taxon>Hordeinae</taxon>
        <taxon>Hordeum</taxon>
    </lineage>
</organism>
<evidence type="ECO:0000313" key="3">
    <source>
        <dbReference type="EnsemblPlants" id="HORVU.MOREX.r3.1HG0091520.1"/>
    </source>
</evidence>
<dbReference type="EnsemblPlants" id="HORVU.MOREX.r3.1HG0091520.1">
    <property type="protein sequence ID" value="HORVU.MOREX.r3.1HG0091520.1"/>
    <property type="gene ID" value="HORVU.MOREX.r3.1HG0091520"/>
</dbReference>
<reference evidence="3" key="2">
    <citation type="submission" date="2020-10" db="EMBL/GenBank/DDBJ databases">
        <authorList>
            <person name="Scholz U."/>
            <person name="Mascher M."/>
            <person name="Fiebig A."/>
        </authorList>
    </citation>
    <scope>NUCLEOTIDE SEQUENCE [LARGE SCALE GENOMIC DNA]</scope>
    <source>
        <strain evidence="3">cv. Morex</strain>
    </source>
</reference>
<feature type="compositionally biased region" description="Low complexity" evidence="1">
    <location>
        <begin position="290"/>
        <end position="338"/>
    </location>
</feature>
<dbReference type="AlphaFoldDB" id="A0A8I6WJB4"/>
<accession>A0A8I6WJB4</accession>
<reference evidence="3" key="3">
    <citation type="submission" date="2022-01" db="UniProtKB">
        <authorList>
            <consortium name="EnsemblPlants"/>
        </authorList>
    </citation>
    <scope>IDENTIFICATION</scope>
    <source>
        <strain evidence="3">subsp. vulgare</strain>
    </source>
</reference>
<keyword evidence="2" id="KW-1133">Transmembrane helix</keyword>
<keyword evidence="4" id="KW-1185">Reference proteome</keyword>
<keyword evidence="2" id="KW-0812">Transmembrane</keyword>
<dbReference type="PANTHER" id="PTHR31549:SF134">
    <property type="match status" value="1"/>
</dbReference>
<proteinExistence type="predicted"/>
<dbReference type="PANTHER" id="PTHR31549">
    <property type="entry name" value="PROTEIN, PUTATIVE (DUF247)-RELATED-RELATED"/>
    <property type="match status" value="1"/>
</dbReference>
<feature type="transmembrane region" description="Helical" evidence="2">
    <location>
        <begin position="513"/>
        <end position="532"/>
    </location>
</feature>
<reference evidence="4" key="1">
    <citation type="journal article" date="2012" name="Nature">
        <title>A physical, genetic and functional sequence assembly of the barley genome.</title>
        <authorList>
            <consortium name="The International Barley Genome Sequencing Consortium"/>
            <person name="Mayer K.F."/>
            <person name="Waugh R."/>
            <person name="Brown J.W."/>
            <person name="Schulman A."/>
            <person name="Langridge P."/>
            <person name="Platzer M."/>
            <person name="Fincher G.B."/>
            <person name="Muehlbauer G.J."/>
            <person name="Sato K."/>
            <person name="Close T.J."/>
            <person name="Wise R.P."/>
            <person name="Stein N."/>
        </authorList>
    </citation>
    <scope>NUCLEOTIDE SEQUENCE [LARGE SCALE GENOMIC DNA]</scope>
    <source>
        <strain evidence="4">cv. Morex</strain>
    </source>
</reference>
<sequence length="536" mass="58971">MNQGQAAAVFEGVYARRLDMIHRFPPGLRALGTRYIEPLFVAIGPYHRHLPRVQEMERMKRVAVHQFMQDTGLDWDALLAAAGVVAAQARALYDIPPAQNQGGDDPAAVQVPEAADQGEPQPHEQGAGQQEQNQDGVGPAAEQALGAGVQEVLAAGHHGIPLPPLPMSNAGFQEMLCIDAFFLLHYISMRDADNVPPSALAHLFYSRRSLIDNDIMLLENQIPFFVLTHLNELHPIFLRPFVAKLATNFHGHKSTRRIPPFQHHGYTPPHLLALLRFCMKEPVPAPPAPDAAGGPQQAPDAGGGPQQAPDVEDGAQAPAPDAGGGAPPALDAAGGPQQAPDVSITFTAIGLEEIGINLNVSDRNRFTDMAIRKRSFGPHLFKDPLLLGRELVLPQLFLGNVSSNYLVNMAAWEVCTAESYVERDTIVCSYIRILAMLMHREDDVHQLRAVHLMEGELTDRETLDLITSLGKHLPMGERYVRMLASIEEYKLVTWFWIAVHKLFYLYFKKIATFFAAIGSLAGVFKAFELVLVKKHQ</sequence>
<evidence type="ECO:0000256" key="2">
    <source>
        <dbReference type="SAM" id="Phobius"/>
    </source>
</evidence>
<protein>
    <submittedName>
        <fullName evidence="3">Uncharacterized protein</fullName>
    </submittedName>
</protein>
<dbReference type="Gramene" id="HORVU.MOREX.r2.1HG0075400.1">
    <property type="protein sequence ID" value="HORVU.MOREX.r2.1HG0075400.1"/>
    <property type="gene ID" value="HORVU.MOREX.r2.1HG0075400"/>
</dbReference>
<dbReference type="Proteomes" id="UP000011116">
    <property type="component" value="Chromosome 1H"/>
</dbReference>
<dbReference type="OMA" id="PMGDIEF"/>
<dbReference type="InterPro" id="IPR004158">
    <property type="entry name" value="DUF247_pln"/>
</dbReference>
<feature type="region of interest" description="Disordered" evidence="1">
    <location>
        <begin position="113"/>
        <end position="140"/>
    </location>
</feature>
<evidence type="ECO:0000313" key="4">
    <source>
        <dbReference type="Proteomes" id="UP000011116"/>
    </source>
</evidence>
<name>A0A8I6WJB4_HORVV</name>